<feature type="chain" id="PRO_5021265225" description="DUF4142 domain-containing protein" evidence="1">
    <location>
        <begin position="25"/>
        <end position="184"/>
    </location>
</feature>
<evidence type="ECO:0008006" key="4">
    <source>
        <dbReference type="Google" id="ProtNLM"/>
    </source>
</evidence>
<gene>
    <name evidence="2" type="ORF">E4K65_16005</name>
</gene>
<organism evidence="2 3">
    <name type="scientific">Bradyrhizobium niftali</name>
    <dbReference type="NCBI Taxonomy" id="2560055"/>
    <lineage>
        <taxon>Bacteria</taxon>
        <taxon>Pseudomonadati</taxon>
        <taxon>Pseudomonadota</taxon>
        <taxon>Alphaproteobacteria</taxon>
        <taxon>Hyphomicrobiales</taxon>
        <taxon>Nitrobacteraceae</taxon>
        <taxon>Bradyrhizobium</taxon>
    </lineage>
</organism>
<accession>A0A4Y9LXW2</accession>
<feature type="signal peptide" evidence="1">
    <location>
        <begin position="1"/>
        <end position="24"/>
    </location>
</feature>
<dbReference type="RefSeq" id="WP_135174994.1">
    <property type="nucleotide sequence ID" value="NZ_SPQT01000007.1"/>
</dbReference>
<dbReference type="AlphaFoldDB" id="A0A4Y9LXW2"/>
<keyword evidence="3" id="KW-1185">Reference proteome</keyword>
<evidence type="ECO:0000313" key="2">
    <source>
        <dbReference type="EMBL" id="TFV47732.1"/>
    </source>
</evidence>
<evidence type="ECO:0000313" key="3">
    <source>
        <dbReference type="Proteomes" id="UP000297966"/>
    </source>
</evidence>
<evidence type="ECO:0000256" key="1">
    <source>
        <dbReference type="SAM" id="SignalP"/>
    </source>
</evidence>
<protein>
    <recommendedName>
        <fullName evidence="4">DUF4142 domain-containing protein</fullName>
    </recommendedName>
</protein>
<sequence length="184" mass="20502">MRNLFFILAIVVTFFFSSSNSMWAADEMRWPEAIGQLLGEKTRALTCARAFRTYASKKQLPGGIAAYNAAKADYDQIIGGLSIAIVQGKDPGNLSDLQTNLEHGVKHLEAFCKMADAVRPKREGEKGVWDTLLKLPIDELIKSVGQGVSTLYTDHRKDDELTRQTINNGLSAARWPEFEAIKRQ</sequence>
<name>A0A4Y9LXW2_9BRAD</name>
<dbReference type="Proteomes" id="UP000297966">
    <property type="component" value="Unassembled WGS sequence"/>
</dbReference>
<dbReference type="EMBL" id="SPQT01000007">
    <property type="protein sequence ID" value="TFV47732.1"/>
    <property type="molecule type" value="Genomic_DNA"/>
</dbReference>
<comment type="caution">
    <text evidence="2">The sequence shown here is derived from an EMBL/GenBank/DDBJ whole genome shotgun (WGS) entry which is preliminary data.</text>
</comment>
<reference evidence="2 3" key="1">
    <citation type="submission" date="2019-03" db="EMBL/GenBank/DDBJ databases">
        <title>Bradyrhizobium diversity isolated from nodules of Chamaecrista fasciculata.</title>
        <authorList>
            <person name="Klepa M.S."/>
            <person name="Urquiaga M.O."/>
            <person name="Hungria M."/>
            <person name="Delamuta J.R."/>
        </authorList>
    </citation>
    <scope>NUCLEOTIDE SEQUENCE [LARGE SCALE GENOMIC DNA]</scope>
    <source>
        <strain evidence="2 3">CNPSo 3448</strain>
    </source>
</reference>
<keyword evidence="1" id="KW-0732">Signal</keyword>
<proteinExistence type="predicted"/>